<accession>A0A2T3Z2H4</accession>
<name>A0A2T3Z2H4_TRIA4</name>
<organism evidence="1 2">
    <name type="scientific">Trichoderma asperellum (strain ATCC 204424 / CBS 433.97 / NBRC 101777)</name>
    <dbReference type="NCBI Taxonomy" id="1042311"/>
    <lineage>
        <taxon>Eukaryota</taxon>
        <taxon>Fungi</taxon>
        <taxon>Dikarya</taxon>
        <taxon>Ascomycota</taxon>
        <taxon>Pezizomycotina</taxon>
        <taxon>Sordariomycetes</taxon>
        <taxon>Hypocreomycetidae</taxon>
        <taxon>Hypocreales</taxon>
        <taxon>Hypocreaceae</taxon>
        <taxon>Trichoderma</taxon>
    </lineage>
</organism>
<reference evidence="1 2" key="1">
    <citation type="submission" date="2016-07" db="EMBL/GenBank/DDBJ databases">
        <title>Multiple horizontal gene transfer events from other fungi enriched the ability of initially mycotrophic Trichoderma (Ascomycota) to feed on dead plant biomass.</title>
        <authorList>
            <consortium name="DOE Joint Genome Institute"/>
            <person name="Aerts A."/>
            <person name="Atanasova L."/>
            <person name="Chenthamara K."/>
            <person name="Zhang J."/>
            <person name="Grujic M."/>
            <person name="Henrissat B."/>
            <person name="Kuo A."/>
            <person name="Salamov A."/>
            <person name="Lipzen A."/>
            <person name="Labutti K."/>
            <person name="Barry K."/>
            <person name="Miao Y."/>
            <person name="Rahimi M.J."/>
            <person name="Shen Q."/>
            <person name="Grigoriev I.V."/>
            <person name="Kubicek C.P."/>
            <person name="Druzhinina I.S."/>
        </authorList>
    </citation>
    <scope>NUCLEOTIDE SEQUENCE [LARGE SCALE GENOMIC DNA]</scope>
    <source>
        <strain evidence="1 2">CBS 433.97</strain>
    </source>
</reference>
<gene>
    <name evidence="1" type="ORF">M441DRAFT_113627</name>
</gene>
<dbReference type="AlphaFoldDB" id="A0A2T3Z2H4"/>
<dbReference type="EMBL" id="KZ679265">
    <property type="protein sequence ID" value="PTB38940.1"/>
    <property type="molecule type" value="Genomic_DNA"/>
</dbReference>
<sequence>QNGILTPQLSRPPRNLAWLQARLQYARTESDWTLAMMYYQRWYDFPEYAPFAQGLEQPCPGYTQGFSFEAYRAVDIECLGSAVCYNSILSGVPSLTLPHMTGEFAVGALEAEEATDARHGAALVYMRNEILLHAKIRKDPEDVAAIVTFITDGLSIRFYAHYESKSPSGMVEYHQYPILAVNLVGSYEEFLRGVAMLRNCQDIAFVLASNLKNALERY</sequence>
<keyword evidence="2" id="KW-1185">Reference proteome</keyword>
<evidence type="ECO:0000313" key="1">
    <source>
        <dbReference type="EMBL" id="PTB38940.1"/>
    </source>
</evidence>
<dbReference type="Proteomes" id="UP000240493">
    <property type="component" value="Unassembled WGS sequence"/>
</dbReference>
<proteinExistence type="predicted"/>
<dbReference type="OrthoDB" id="5424149at2759"/>
<evidence type="ECO:0000313" key="2">
    <source>
        <dbReference type="Proteomes" id="UP000240493"/>
    </source>
</evidence>
<feature type="non-terminal residue" evidence="1">
    <location>
        <position position="218"/>
    </location>
</feature>
<feature type="non-terminal residue" evidence="1">
    <location>
        <position position="1"/>
    </location>
</feature>
<dbReference type="STRING" id="1042311.A0A2T3Z2H4"/>
<protein>
    <submittedName>
        <fullName evidence="1">Uncharacterized protein</fullName>
    </submittedName>
</protein>